<sequence>MNESNIITLFVVQIVSICSAIRTNEGAYTKIGSKYYYIEMEKKLMWSTALEKCQILGGHLAHLESEKELAAISEHLDQGKWYWVDITDVKSEGEYVSSTTNRQASFFRWMDGDPNNKNNNEHCVHLIYYKSKFFMNDLACDSTISYICEMD</sequence>
<dbReference type="AlphaFoldDB" id="A0A6J2TZ52"/>
<dbReference type="GO" id="GO:0008083">
    <property type="term" value="F:growth factor activity"/>
    <property type="evidence" value="ECO:0007669"/>
    <property type="project" value="TreeGrafter"/>
</dbReference>
<evidence type="ECO:0000256" key="4">
    <source>
        <dbReference type="ARBA" id="ARBA00022734"/>
    </source>
</evidence>
<dbReference type="PROSITE" id="PS50041">
    <property type="entry name" value="C_TYPE_LECTIN_2"/>
    <property type="match status" value="1"/>
</dbReference>
<dbReference type="InterPro" id="IPR016186">
    <property type="entry name" value="C-type_lectin-like/link_sf"/>
</dbReference>
<keyword evidence="2" id="KW-0964">Secreted</keyword>
<dbReference type="Pfam" id="PF00059">
    <property type="entry name" value="Lectin_C"/>
    <property type="match status" value="1"/>
</dbReference>
<evidence type="ECO:0000256" key="1">
    <source>
        <dbReference type="ARBA" id="ARBA00004613"/>
    </source>
</evidence>
<feature type="chain" id="PRO_5026780540" evidence="5">
    <location>
        <begin position="21"/>
        <end position="151"/>
    </location>
</feature>
<name>A0A6J2TZ52_DROLE</name>
<accession>A0A6J2TZ52</accession>
<dbReference type="GO" id="GO:0030246">
    <property type="term" value="F:carbohydrate binding"/>
    <property type="evidence" value="ECO:0007669"/>
    <property type="project" value="UniProtKB-KW"/>
</dbReference>
<dbReference type="CDD" id="cd00037">
    <property type="entry name" value="CLECT"/>
    <property type="match status" value="1"/>
</dbReference>
<keyword evidence="3 5" id="KW-0732">Signal</keyword>
<dbReference type="InterPro" id="IPR051663">
    <property type="entry name" value="CLec_Tetranectin-domain"/>
</dbReference>
<dbReference type="InterPro" id="IPR001304">
    <property type="entry name" value="C-type_lectin-like"/>
</dbReference>
<dbReference type="Proteomes" id="UP000504634">
    <property type="component" value="Unplaced"/>
</dbReference>
<dbReference type="InterPro" id="IPR016187">
    <property type="entry name" value="CTDL_fold"/>
</dbReference>
<comment type="subcellular location">
    <subcellularLocation>
        <location evidence="1">Secreted</location>
    </subcellularLocation>
</comment>
<evidence type="ECO:0000256" key="3">
    <source>
        <dbReference type="ARBA" id="ARBA00022729"/>
    </source>
</evidence>
<reference evidence="8" key="1">
    <citation type="submission" date="2025-08" db="UniProtKB">
        <authorList>
            <consortium name="RefSeq"/>
        </authorList>
    </citation>
    <scope>IDENTIFICATION</scope>
    <source>
        <strain evidence="8">11010-0011.00</strain>
        <tissue evidence="8">Whole body</tissue>
    </source>
</reference>
<keyword evidence="7" id="KW-1185">Reference proteome</keyword>
<dbReference type="GO" id="GO:0005615">
    <property type="term" value="C:extracellular space"/>
    <property type="evidence" value="ECO:0007669"/>
    <property type="project" value="TreeGrafter"/>
</dbReference>
<evidence type="ECO:0000259" key="6">
    <source>
        <dbReference type="PROSITE" id="PS50041"/>
    </source>
</evidence>
<dbReference type="SMART" id="SM00034">
    <property type="entry name" value="CLECT"/>
    <property type="match status" value="1"/>
</dbReference>
<gene>
    <name evidence="8" type="primary">LOC115628471</name>
</gene>
<dbReference type="PANTHER" id="PTHR22799">
    <property type="entry name" value="TETRANECTIN-RELATED"/>
    <property type="match status" value="1"/>
</dbReference>
<dbReference type="OrthoDB" id="7950296at2759"/>
<dbReference type="Gene3D" id="3.10.100.10">
    <property type="entry name" value="Mannose-Binding Protein A, subunit A"/>
    <property type="match status" value="1"/>
</dbReference>
<evidence type="ECO:0000256" key="5">
    <source>
        <dbReference type="SAM" id="SignalP"/>
    </source>
</evidence>
<dbReference type="SUPFAM" id="SSF56436">
    <property type="entry name" value="C-type lectin-like"/>
    <property type="match status" value="1"/>
</dbReference>
<feature type="signal peptide" evidence="5">
    <location>
        <begin position="1"/>
        <end position="20"/>
    </location>
</feature>
<organism evidence="7 8">
    <name type="scientific">Drosophila lebanonensis</name>
    <name type="common">Fruit fly</name>
    <name type="synonym">Scaptodrosophila lebanonensis</name>
    <dbReference type="NCBI Taxonomy" id="7225"/>
    <lineage>
        <taxon>Eukaryota</taxon>
        <taxon>Metazoa</taxon>
        <taxon>Ecdysozoa</taxon>
        <taxon>Arthropoda</taxon>
        <taxon>Hexapoda</taxon>
        <taxon>Insecta</taxon>
        <taxon>Pterygota</taxon>
        <taxon>Neoptera</taxon>
        <taxon>Endopterygota</taxon>
        <taxon>Diptera</taxon>
        <taxon>Brachycera</taxon>
        <taxon>Muscomorpha</taxon>
        <taxon>Ephydroidea</taxon>
        <taxon>Drosophilidae</taxon>
        <taxon>Scaptodrosophila</taxon>
    </lineage>
</organism>
<dbReference type="PANTHER" id="PTHR22799:SF1">
    <property type="entry name" value="C-TYPE LECTIN DOMAIN FAMILY 11 MEMBER A"/>
    <property type="match status" value="1"/>
</dbReference>
<keyword evidence="4" id="KW-0430">Lectin</keyword>
<evidence type="ECO:0000313" key="8">
    <source>
        <dbReference type="RefSeq" id="XP_030380453.1"/>
    </source>
</evidence>
<evidence type="ECO:0000256" key="2">
    <source>
        <dbReference type="ARBA" id="ARBA00022525"/>
    </source>
</evidence>
<dbReference type="RefSeq" id="XP_030380453.1">
    <property type="nucleotide sequence ID" value="XM_030524593.1"/>
</dbReference>
<dbReference type="GeneID" id="115628471"/>
<evidence type="ECO:0000313" key="7">
    <source>
        <dbReference type="Proteomes" id="UP000504634"/>
    </source>
</evidence>
<protein>
    <submittedName>
        <fullName evidence="8">C-type lectin 37Db-like</fullName>
    </submittedName>
</protein>
<proteinExistence type="predicted"/>
<feature type="domain" description="C-type lectin" evidence="6">
    <location>
        <begin position="31"/>
        <end position="149"/>
    </location>
</feature>